<comment type="caution">
    <text evidence="7">The sequence shown here is derived from an EMBL/GenBank/DDBJ whole genome shotgun (WGS) entry which is preliminary data.</text>
</comment>
<evidence type="ECO:0000259" key="6">
    <source>
        <dbReference type="Pfam" id="PF00150"/>
    </source>
</evidence>
<dbReference type="OrthoDB" id="62120at2759"/>
<protein>
    <submittedName>
        <fullName evidence="7">Exo-beta-1,3-glucanase</fullName>
    </submittedName>
</protein>
<dbReference type="InterPro" id="IPR001547">
    <property type="entry name" value="Glyco_hydro_5"/>
</dbReference>
<evidence type="ECO:0000256" key="5">
    <source>
        <dbReference type="SAM" id="SignalP"/>
    </source>
</evidence>
<dbReference type="EMBL" id="LNZH02000166">
    <property type="protein sequence ID" value="OCB89029.1"/>
    <property type="molecule type" value="Genomic_DNA"/>
</dbReference>
<dbReference type="GO" id="GO:0008422">
    <property type="term" value="F:beta-glucosidase activity"/>
    <property type="evidence" value="ECO:0007669"/>
    <property type="project" value="TreeGrafter"/>
</dbReference>
<dbReference type="Proteomes" id="UP000757232">
    <property type="component" value="Unassembled WGS sequence"/>
</dbReference>
<keyword evidence="8" id="KW-1185">Reference proteome</keyword>
<evidence type="ECO:0000256" key="2">
    <source>
        <dbReference type="ARBA" id="ARBA00022801"/>
    </source>
</evidence>
<dbReference type="Gene3D" id="3.20.20.80">
    <property type="entry name" value="Glycosidases"/>
    <property type="match status" value="1"/>
</dbReference>
<evidence type="ECO:0000313" key="7">
    <source>
        <dbReference type="EMBL" id="OCB89029.1"/>
    </source>
</evidence>
<name>A0A9Q5NCU9_SANBA</name>
<keyword evidence="3 4" id="KW-0326">Glycosidase</keyword>
<keyword evidence="5" id="KW-0732">Signal</keyword>
<dbReference type="GO" id="GO:0009986">
    <property type="term" value="C:cell surface"/>
    <property type="evidence" value="ECO:0007669"/>
    <property type="project" value="TreeGrafter"/>
</dbReference>
<dbReference type="InterPro" id="IPR050386">
    <property type="entry name" value="Glycosyl_hydrolase_5"/>
</dbReference>
<feature type="signal peptide" evidence="5">
    <location>
        <begin position="1"/>
        <end position="28"/>
    </location>
</feature>
<evidence type="ECO:0000313" key="8">
    <source>
        <dbReference type="Proteomes" id="UP000757232"/>
    </source>
</evidence>
<dbReference type="InterPro" id="IPR017853">
    <property type="entry name" value="GH"/>
</dbReference>
<gene>
    <name evidence="7" type="ORF">A7U60_g3837</name>
</gene>
<dbReference type="Pfam" id="PF00150">
    <property type="entry name" value="Cellulase"/>
    <property type="match status" value="1"/>
</dbReference>
<dbReference type="GO" id="GO:0005576">
    <property type="term" value="C:extracellular region"/>
    <property type="evidence" value="ECO:0007669"/>
    <property type="project" value="TreeGrafter"/>
</dbReference>
<organism evidence="7 8">
    <name type="scientific">Sanghuangporus baumii</name>
    <name type="common">Phellinus baumii</name>
    <dbReference type="NCBI Taxonomy" id="108892"/>
    <lineage>
        <taxon>Eukaryota</taxon>
        <taxon>Fungi</taxon>
        <taxon>Dikarya</taxon>
        <taxon>Basidiomycota</taxon>
        <taxon>Agaricomycotina</taxon>
        <taxon>Agaricomycetes</taxon>
        <taxon>Hymenochaetales</taxon>
        <taxon>Hymenochaetaceae</taxon>
        <taxon>Sanghuangporus</taxon>
    </lineage>
</organism>
<dbReference type="GO" id="GO:0009251">
    <property type="term" value="P:glucan catabolic process"/>
    <property type="evidence" value="ECO:0007669"/>
    <property type="project" value="TreeGrafter"/>
</dbReference>
<feature type="chain" id="PRO_5040106904" evidence="5">
    <location>
        <begin position="29"/>
        <end position="428"/>
    </location>
</feature>
<keyword evidence="2 4" id="KW-0378">Hydrolase</keyword>
<proteinExistence type="inferred from homology"/>
<reference evidence="7" key="1">
    <citation type="submission" date="2016-06" db="EMBL/GenBank/DDBJ databases">
        <title>Draft Genome sequence of the fungus Inonotus baumii.</title>
        <authorList>
            <person name="Zhu H."/>
            <person name="Lin W."/>
        </authorList>
    </citation>
    <scope>NUCLEOTIDE SEQUENCE</scope>
    <source>
        <strain evidence="7">821</strain>
    </source>
</reference>
<evidence type="ECO:0000256" key="3">
    <source>
        <dbReference type="ARBA" id="ARBA00023295"/>
    </source>
</evidence>
<feature type="domain" description="Glycoside hydrolase family 5" evidence="6">
    <location>
        <begin position="85"/>
        <end position="322"/>
    </location>
</feature>
<sequence>MSRYLLNFVTAFFLLGASLFERVPVVRADNPISPGFPYGTEKVRGVSLGGWLILHPWITPSLFNDLNSSVVDEWTFCEFQDTSVARAALENHWDTFYSEEDFANIAKAGLNHIRIPLGYWAFDVQPGEPYIQGQLPYLERVIKWATKYGLKVMLVLYGAPGSQNGFINSGHILSVPEWPFNQTDIDRTLAIIQRLESMFANYPSVVPMIGALNEPAGFIPGVLDTARQYYRDAYTAIRFPFGSDKQSNTVMMIHDTFQPLSNWTDFMSPPDYQGVVMDTHLYHGFTQAELEQTEDEEIEEACAHAANITSLNLWTIVGEWCTAFTDCAPGLNGRGMGARYDGTYPNSTFVGSCDGLTGSAETFSDEYKTFMRRFWEAQTTAYETGIGWVQWLWKTEEGAGEEWSYSKGLQYGWIPWDQTDRLYPNVCG</sequence>
<accession>A0A9Q5NCU9</accession>
<dbReference type="PANTHER" id="PTHR31297">
    <property type="entry name" value="GLUCAN ENDO-1,6-BETA-GLUCOSIDASE B"/>
    <property type="match status" value="1"/>
</dbReference>
<dbReference type="AlphaFoldDB" id="A0A9Q5NCU9"/>
<evidence type="ECO:0000256" key="1">
    <source>
        <dbReference type="ARBA" id="ARBA00005641"/>
    </source>
</evidence>
<dbReference type="PANTHER" id="PTHR31297:SF42">
    <property type="entry name" value="GLYCOSIDE HYDROLASE FAMILY 5 DOMAIN-CONTAINING PROTEIN"/>
    <property type="match status" value="1"/>
</dbReference>
<evidence type="ECO:0000256" key="4">
    <source>
        <dbReference type="RuleBase" id="RU361153"/>
    </source>
</evidence>
<comment type="similarity">
    <text evidence="1 4">Belongs to the glycosyl hydrolase 5 (cellulase A) family.</text>
</comment>
<dbReference type="SUPFAM" id="SSF51445">
    <property type="entry name" value="(Trans)glycosidases"/>
    <property type="match status" value="1"/>
</dbReference>